<gene>
    <name evidence="2" type="ORF">CB5_LOCUS22747</name>
</gene>
<dbReference type="PANTHER" id="PTHR47481">
    <property type="match status" value="1"/>
</dbReference>
<feature type="compositionally biased region" description="Low complexity" evidence="1">
    <location>
        <begin position="306"/>
        <end position="316"/>
    </location>
</feature>
<protein>
    <recommendedName>
        <fullName evidence="3">Retrotransposon gag domain-containing protein</fullName>
    </recommendedName>
</protein>
<feature type="compositionally biased region" description="Low complexity" evidence="1">
    <location>
        <begin position="354"/>
        <end position="366"/>
    </location>
</feature>
<reference evidence="2" key="1">
    <citation type="submission" date="2020-07" db="EMBL/GenBank/DDBJ databases">
        <authorList>
            <person name="Lin J."/>
        </authorList>
    </citation>
    <scope>NUCLEOTIDE SEQUENCE</scope>
</reference>
<evidence type="ECO:0008006" key="3">
    <source>
        <dbReference type="Google" id="ProtNLM"/>
    </source>
</evidence>
<dbReference type="Pfam" id="PF14223">
    <property type="entry name" value="Retrotran_gag_2"/>
    <property type="match status" value="1"/>
</dbReference>
<feature type="region of interest" description="Disordered" evidence="1">
    <location>
        <begin position="265"/>
        <end position="320"/>
    </location>
</feature>
<proteinExistence type="predicted"/>
<organism evidence="2">
    <name type="scientific">Ananas comosus var. bracteatus</name>
    <name type="common">red pineapple</name>
    <dbReference type="NCBI Taxonomy" id="296719"/>
    <lineage>
        <taxon>Eukaryota</taxon>
        <taxon>Viridiplantae</taxon>
        <taxon>Streptophyta</taxon>
        <taxon>Embryophyta</taxon>
        <taxon>Tracheophyta</taxon>
        <taxon>Spermatophyta</taxon>
        <taxon>Magnoliopsida</taxon>
        <taxon>Liliopsida</taxon>
        <taxon>Poales</taxon>
        <taxon>Bromeliaceae</taxon>
        <taxon>Bromelioideae</taxon>
        <taxon>Ananas</taxon>
    </lineage>
</organism>
<dbReference type="PANTHER" id="PTHR47481:SF10">
    <property type="entry name" value="COPIA-LIKE POLYPROTEIN_RETROTRANSPOSON"/>
    <property type="match status" value="1"/>
</dbReference>
<evidence type="ECO:0000256" key="1">
    <source>
        <dbReference type="SAM" id="MobiDB-lite"/>
    </source>
</evidence>
<name>A0A6V7Q9L6_ANACO</name>
<evidence type="ECO:0000313" key="2">
    <source>
        <dbReference type="EMBL" id="CAD1839536.1"/>
    </source>
</evidence>
<feature type="region of interest" description="Disordered" evidence="1">
    <location>
        <begin position="354"/>
        <end position="392"/>
    </location>
</feature>
<dbReference type="AlphaFoldDB" id="A0A6V7Q9L6"/>
<accession>A0A6V7Q9L6</accession>
<feature type="compositionally biased region" description="Gly residues" evidence="1">
    <location>
        <begin position="286"/>
        <end position="297"/>
    </location>
</feature>
<dbReference type="EMBL" id="LR862134">
    <property type="protein sequence ID" value="CAD1839536.1"/>
    <property type="molecule type" value="Genomic_DNA"/>
</dbReference>
<sequence length="392" mass="43116">MVSEPSITANTSTFPYPYPASINFMNFVSIKLNQSNYMLRRTQIFLLIESQDVVGFINGETPQPAREIGSADGKSRIVNPDFTSWVRTDRLVKAWITSTLLQEVLGLVVGLVTLGEVWSTLENSFAQDSQAWEFELLQKLRLIKKGSHSQVDYFRHFKSVCDELTAIGKLVDDKTKVFSLLNGLGSKYESFTTTMLKPPIPTFTKIIPLLQSHELRNKSHYDDVNHSMAFYGHQSTSGGKNYRKKPNPLKQGAEDIPKELASMSISETQDSDWIPDTGATTHMTESGGGRGGGGGGPLRFCPAHPYPRLRTPLSSPSTPPRPRYDFFFPLSDPPPPTLMTTPISASLAFSPFSSFPSPSSFASSAASDDDASPPPSAPRRSLRRRSLGAGGF</sequence>